<evidence type="ECO:0000256" key="16">
    <source>
        <dbReference type="ARBA" id="ARBA00048462"/>
    </source>
</evidence>
<dbReference type="GO" id="GO:0004314">
    <property type="term" value="F:[acyl-carrier-protein] S-malonyltransferase activity"/>
    <property type="evidence" value="ECO:0007669"/>
    <property type="project" value="UniProtKB-EC"/>
</dbReference>
<evidence type="ECO:0000256" key="1">
    <source>
        <dbReference type="ARBA" id="ARBA00001055"/>
    </source>
</evidence>
<protein>
    <recommendedName>
        <fullName evidence="21">Fatty acid synthase subunit beta</fullName>
        <ecNumber evidence="21">2.3.1.86</ecNumber>
    </recommendedName>
    <domain>
        <recommendedName>
            <fullName evidence="21">3-hydroxyacyl-[acyl-carrier-protein] dehydratase</fullName>
            <ecNumber evidence="21">4.2.1.59</ecNumber>
        </recommendedName>
    </domain>
    <domain>
        <recommendedName>
            <fullName evidence="21">Enoyl-[acyl-carrier-protein] reductase [NADH]</fullName>
            <ecNumber evidence="21">1.3.1.9</ecNumber>
        </recommendedName>
    </domain>
    <domain>
        <recommendedName>
            <fullName evidence="21">[Acyl-carrier-protein] acetyltransferase</fullName>
            <ecNumber evidence="21">2.3.1.38</ecNumber>
        </recommendedName>
    </domain>
    <domain>
        <recommendedName>
            <fullName evidence="21">[Acyl-carrier-protein] malonyltransferase</fullName>
            <ecNumber evidence="21">2.3.1.39</ecNumber>
        </recommendedName>
    </domain>
    <domain>
        <recommendedName>
            <fullName evidence="21">S-acyl fatty acid synthase thioesterase</fullName>
            <ecNumber evidence="21">3.1.2.14</ecNumber>
        </recommendedName>
    </domain>
</protein>
<keyword evidence="5 21" id="KW-0378">Hydrolase</keyword>
<dbReference type="GO" id="GO:0006633">
    <property type="term" value="P:fatty acid biosynthetic process"/>
    <property type="evidence" value="ECO:0007669"/>
    <property type="project" value="UniProtKB-KW"/>
</dbReference>
<feature type="domain" description="MaoC-like" evidence="23">
    <location>
        <begin position="1541"/>
        <end position="1668"/>
    </location>
</feature>
<evidence type="ECO:0000256" key="18">
    <source>
        <dbReference type="ARBA" id="ARBA00048572"/>
    </source>
</evidence>
<dbReference type="EC" id="2.3.1.39" evidence="21"/>
<keyword evidence="13 21" id="KW-0511">Multifunctional enzyme</keyword>
<dbReference type="EC" id="2.3.1.38" evidence="21"/>
<dbReference type="GO" id="GO:0005835">
    <property type="term" value="C:fatty acid synthase complex"/>
    <property type="evidence" value="ECO:0007669"/>
    <property type="project" value="UniProtKB-ARBA"/>
</dbReference>
<keyword evidence="9 21" id="KW-0520">NAD</keyword>
<keyword evidence="30" id="KW-1185">Reference proteome</keyword>
<dbReference type="CDD" id="cd03447">
    <property type="entry name" value="FAS_MaoC"/>
    <property type="match status" value="1"/>
</dbReference>
<evidence type="ECO:0000256" key="14">
    <source>
        <dbReference type="ARBA" id="ARBA00033756"/>
    </source>
</evidence>
<evidence type="ECO:0000313" key="29">
    <source>
        <dbReference type="EMBL" id="KAG7664980.1"/>
    </source>
</evidence>
<evidence type="ECO:0000256" key="15">
    <source>
        <dbReference type="ARBA" id="ARBA00048237"/>
    </source>
</evidence>
<evidence type="ECO:0000256" key="20">
    <source>
        <dbReference type="ARBA" id="ARBA00058855"/>
    </source>
</evidence>
<feature type="domain" description="Fatty acid synthase beta subunit AflB /Fas1-like central" evidence="24">
    <location>
        <begin position="737"/>
        <end position="1088"/>
    </location>
</feature>
<dbReference type="Proteomes" id="UP000694255">
    <property type="component" value="Unassembled WGS sequence"/>
</dbReference>
<evidence type="ECO:0000256" key="10">
    <source>
        <dbReference type="ARBA" id="ARBA00023098"/>
    </source>
</evidence>
<proteinExistence type="inferred from homology"/>
<dbReference type="InterPro" id="IPR040883">
    <property type="entry name" value="FAS_meander"/>
</dbReference>
<dbReference type="FunFam" id="3.30.70.3330:FF:000001">
    <property type="entry name" value="Fatty acid synthase subunit beta dehydratase"/>
    <property type="match status" value="1"/>
</dbReference>
<evidence type="ECO:0000256" key="6">
    <source>
        <dbReference type="ARBA" id="ARBA00022832"/>
    </source>
</evidence>
<keyword evidence="10 21" id="KW-0443">Lipid metabolism</keyword>
<evidence type="ECO:0000256" key="13">
    <source>
        <dbReference type="ARBA" id="ARBA00023268"/>
    </source>
</evidence>
<dbReference type="InterPro" id="IPR032088">
    <property type="entry name" value="SAT"/>
</dbReference>
<keyword evidence="11 21" id="KW-0275">Fatty acid biosynthesis</keyword>
<dbReference type="InterPro" id="IPR013565">
    <property type="entry name" value="Fas1/AflB-like_central"/>
</dbReference>
<comment type="catalytic activity">
    <reaction evidence="18 21">
        <text>a 2,3-saturated acyl-[ACP] + NAD(+) = a (2E)-enoyl-[ACP] + NADH + H(+)</text>
        <dbReference type="Rhea" id="RHEA:10240"/>
        <dbReference type="Rhea" id="RHEA-COMP:9925"/>
        <dbReference type="Rhea" id="RHEA-COMP:9926"/>
        <dbReference type="ChEBI" id="CHEBI:15378"/>
        <dbReference type="ChEBI" id="CHEBI:57540"/>
        <dbReference type="ChEBI" id="CHEBI:57945"/>
        <dbReference type="ChEBI" id="CHEBI:78784"/>
        <dbReference type="ChEBI" id="CHEBI:78785"/>
        <dbReference type="EC" id="1.3.1.9"/>
    </reaction>
</comment>
<dbReference type="Pfam" id="PF22235">
    <property type="entry name" value="FAS1_thioest_ins"/>
    <property type="match status" value="1"/>
</dbReference>
<dbReference type="Pfam" id="PF17951">
    <property type="entry name" value="FAS_meander"/>
    <property type="match status" value="1"/>
</dbReference>
<dbReference type="PANTHER" id="PTHR10982:SF21">
    <property type="entry name" value="FATTY ACID SYNTHASE SUBUNIT BETA"/>
    <property type="match status" value="1"/>
</dbReference>
<dbReference type="GeneID" id="73468309"/>
<evidence type="ECO:0000256" key="7">
    <source>
        <dbReference type="ARBA" id="ARBA00022857"/>
    </source>
</evidence>
<evidence type="ECO:0000259" key="28">
    <source>
        <dbReference type="Pfam" id="PF17951"/>
    </source>
</evidence>
<dbReference type="FunFam" id="3.30.1120.100:FF:000001">
    <property type="entry name" value="Fatty acid synthase beta subunit dehydratase"/>
    <property type="match status" value="1"/>
</dbReference>
<evidence type="ECO:0000256" key="11">
    <source>
        <dbReference type="ARBA" id="ARBA00023160"/>
    </source>
</evidence>
<sequence>MANSTHRPFSLSHGTIELTFLVQNRLFFNYSQLQEQFNKSLPEPTEGFADDDEPSSPAELYGKFLGFIASANATTTTPEEQLEILKLSLQDFNQRFLSNNDNIHSFAVKLLSDDQTYPTTAQKIKDNIIKNYYQAIINSKTDIAKIESNLLYHASPKGGDAKLVAIFGGQGNTDDYFEELRELYKLYQGLLDDLILPITTKLNQLVKQDSSMDKIYTQGLNILSWLKNPDLTPDQDYLLSVPVSCPAICIIQLCHYAINCKVLGLTPGEFRNYLSGSTGHSQGLVTAVAIASADNWDSFLENSLKAVTLLFYIGSRCLTTYPRTTLPPTMLQDSLEHGEGRPSPMLSVRDLSIDQVENFIKQTNAHLPQDKHIAISLINGARNLVVSGPPESLYGFNLNLRNKKAPNGLDQSRIPFSERKLKCTNRFLPIFSPFHSHLLTSATDLIVEDIERESFDFAVKDVKIPVYDTFDGANFQNSKEASLIGRIVRCITELPVHWELATNQFSATHILDFGPGGVSGLGVLTHRNKEGTGSRIIVAGAIDANPADDDYGFKHEIFNTTTDKTIKFNSNWLNEFKPTLVKSGDKIYVNTKFSQLLGRAPLMVPGMTPTTVNPEIIAASLNAGYHIEVAGGGYFDPNGMTKAIDQIVNNIKPGYGLGINLIYVNPRMLQWGIPLIKELREKGYPIQSLTIGAGVPSLEVATEYIEELGLTHLGLKPGSIDAISQVITIAKAHPTFPIVLQWTGGRGGGHHSFEDFHQPILQMYNKIRRCSNIVLVAGSGFGSDEDTYPYLTGSWSSTKFNYPPMPFDGVLFGSRVMTAKEAQTSLAAKELIAQCSGVSDDKWETTYKKPIGGIITVRSEMGEPIHKIATRGVMLWKELDDTIFNLPKNKLMEALNKKKDYIINKLNKDFQKPWFGKNSQGEVCDLQEMTYFEVANRLIELMYVKKSTRWVDVSLRNFYCDYLRRVEERFTTTTGAVSLIQSYTQLQVNPQEFTDKFFQSFPEATEQLISEEDSDYFLMLASRPTQKPVPFVPVIDERFEFFFKKDSLWQSEDLETVVDEDVQRTCILHGPVAAQFTNKVNEPIGEILDSIHEGHIAKLIQDEYQGDVSKIPVVEYFGGKIPKKVTIAQVETKQESGKLIHEIDTVVPAKQDWLDLLAGDNLDWLHAFISTDRIVQGSKHIDNSVHDILTPTVHSRVEIVGTGATKVLTVFETVKGDLKPVVEIKLVKKNTIQLSLIEHRTADGKPVALPFLYNYNPTDGFAPILEIMNDRNDRIKQFYWKLWFGSEIPYDININVNQPIGEDEPAMEITSQDISEFTHAIGNKCDAFVSKPGKKTLAPMDFAIVIGWRSIIKAIFPKTVDGDLLKLVHLSNGYKMIPGAAPLEKGDVVKSIAEIKAVLNQPSGKLVEVVGTIYRANGEAVMEVTSQFLYRGDYTDYENTFQKADEAPYQVAIKSKKDLAILTSKEWFHCNENVDLLDQILTFRCQSTYKFKAANVYSSIKTTGQVYLELPTKEIVQIGEIDYEAGKSYGNPVIDYLSRNGKTIEEAIKFENVIPISSGEELTSKAPSTNEPYAIVSGDYNPIHVSRVFAKYAKLPGTITHGMYSSASIRSLVEEWAANNVAQRVRAFKCNFVGMVLPNDNLQTTLEHIGMINGRKIIKVETKNIETDSVVLVGEAEIEQPITTYVFTGQGSQEQGMGMDLYNSSEVAREVWDKADKHFINNYGFSILDIVQNNPNELTIHFGGAKGRKIRDNYIGMMFETIGPDGELKSEKIFKDIDETTNSFTFVSPTGLLSATQFTQPALTLMEKAAYEDIKSKGLIPSDIMFAGHSLGEYSALSSLANVMPIESLVDVVFYRGMTMQVAVPRDELGRSNYGMCAVNPSRVSPTFNDAALRFVVEEVSKVTGWLLEIVNYNVENQQYVTAGDLRALDSLTNVLNVLKINKIDIVKLQTQLSLDQVKAHLKEIIDEVKLKSLAKPQPIDLERGFAVIPLKGISVPFHSSYLMSGVKPFQRFLCKKIPKSSVKPKDLIGKYIPNLTAKPFELTKEYFQDVYELTGSDKIKAILDNWDSYVNA</sequence>
<dbReference type="PANTHER" id="PTHR10982">
    <property type="entry name" value="MALONYL COA-ACYL CARRIER PROTEIN TRANSACYLASE"/>
    <property type="match status" value="1"/>
</dbReference>
<evidence type="ECO:0000256" key="19">
    <source>
        <dbReference type="ARBA" id="ARBA00048835"/>
    </source>
</evidence>
<evidence type="ECO:0000256" key="12">
    <source>
        <dbReference type="ARBA" id="ARBA00023239"/>
    </source>
</evidence>
<keyword evidence="8 21" id="KW-0560">Oxidoreductase</keyword>
<evidence type="ECO:0000256" key="17">
    <source>
        <dbReference type="ARBA" id="ARBA00048536"/>
    </source>
</evidence>
<accession>A0A8J5QQX6</accession>
<comment type="catalytic activity">
    <reaction evidence="17 21">
        <text>(9Z)-octadecenoyl-[ACP] + H2O = (9Z)-octadecenoate + holo-[ACP] + H(+)</text>
        <dbReference type="Rhea" id="RHEA:15057"/>
        <dbReference type="Rhea" id="RHEA-COMP:9685"/>
        <dbReference type="Rhea" id="RHEA-COMP:9924"/>
        <dbReference type="ChEBI" id="CHEBI:15377"/>
        <dbReference type="ChEBI" id="CHEBI:15378"/>
        <dbReference type="ChEBI" id="CHEBI:30823"/>
        <dbReference type="ChEBI" id="CHEBI:64479"/>
        <dbReference type="ChEBI" id="CHEBI:78783"/>
        <dbReference type="EC" id="3.1.2.14"/>
    </reaction>
</comment>
<dbReference type="GO" id="GO:0019171">
    <property type="term" value="F:(3R)-hydroxyacyl-[acyl-carrier-protein] dehydratase activity"/>
    <property type="evidence" value="ECO:0007669"/>
    <property type="project" value="UniProtKB-EC"/>
</dbReference>
<dbReference type="EC" id="2.3.1.86" evidence="21"/>
<dbReference type="EC" id="1.3.1.9" evidence="21"/>
<dbReference type="Pfam" id="PF08354">
    <property type="entry name" value="Fas1-AflB-like_hel"/>
    <property type="match status" value="1"/>
</dbReference>
<dbReference type="GO" id="GO:0004318">
    <property type="term" value="F:enoyl-[acyl-carrier-protein] reductase (NADH) activity"/>
    <property type="evidence" value="ECO:0007669"/>
    <property type="project" value="UniProtKB-EC"/>
</dbReference>
<keyword evidence="4 21" id="KW-0808">Transferase</keyword>
<evidence type="ECO:0000256" key="3">
    <source>
        <dbReference type="ARBA" id="ARBA00022516"/>
    </source>
</evidence>
<dbReference type="InterPro" id="IPR041099">
    <property type="entry name" value="FAS1_N"/>
</dbReference>
<dbReference type="FunFam" id="3.40.366.10:FF:000003">
    <property type="entry name" value="Fatty acid synthase subunit beta dehydratase"/>
    <property type="match status" value="1"/>
</dbReference>
<dbReference type="EC" id="4.2.1.59" evidence="21"/>
<evidence type="ECO:0000259" key="24">
    <source>
        <dbReference type="Pfam" id="PF08354"/>
    </source>
</evidence>
<dbReference type="InterPro" id="IPR039569">
    <property type="entry name" value="FAS1-like_DH_region"/>
</dbReference>
<dbReference type="GO" id="GO:0016297">
    <property type="term" value="F:fatty acyl-[ACP] hydrolase activity"/>
    <property type="evidence" value="ECO:0007669"/>
    <property type="project" value="UniProtKB-EC"/>
</dbReference>
<evidence type="ECO:0000259" key="27">
    <source>
        <dbReference type="Pfam" id="PF17828"/>
    </source>
</evidence>
<dbReference type="FunFam" id="3.20.20.70:FF:000078">
    <property type="entry name" value="Fatty acid synthase beta subunit dehydratase"/>
    <property type="match status" value="1"/>
</dbReference>
<feature type="domain" description="Fatty acid synthase meander beta sheet" evidence="28">
    <location>
        <begin position="1147"/>
        <end position="1286"/>
    </location>
</feature>
<evidence type="ECO:0000256" key="8">
    <source>
        <dbReference type="ARBA" id="ARBA00023002"/>
    </source>
</evidence>
<dbReference type="EMBL" id="JAGSYN010000056">
    <property type="protein sequence ID" value="KAG7664980.1"/>
    <property type="molecule type" value="Genomic_DNA"/>
</dbReference>
<keyword evidence="7 21" id="KW-0521">NADP</keyword>
<dbReference type="Pfam" id="PF00698">
    <property type="entry name" value="Acyl_transf_1"/>
    <property type="match status" value="1"/>
</dbReference>
<name>A0A8J5QQX6_9ASCO</name>
<dbReference type="Pfam" id="PF17828">
    <property type="entry name" value="FAS_N"/>
    <property type="match status" value="1"/>
</dbReference>
<dbReference type="OrthoDB" id="5417908at2759"/>
<reference evidence="29 30" key="1">
    <citation type="journal article" date="2021" name="DNA Res.">
        <title>Genome analysis of Candida subhashii reveals its hybrid nature and dual mitochondrial genome conformations.</title>
        <authorList>
            <person name="Mixao V."/>
            <person name="Hegedusova E."/>
            <person name="Saus E."/>
            <person name="Pryszcz L.P."/>
            <person name="Cillingova A."/>
            <person name="Nosek J."/>
            <person name="Gabaldon T."/>
        </authorList>
    </citation>
    <scope>NUCLEOTIDE SEQUENCE [LARGE SCALE GENOMIC DNA]</scope>
    <source>
        <strain evidence="29 30">CBS 10753</strain>
    </source>
</reference>
<keyword evidence="12 21" id="KW-0456">Lyase</keyword>
<evidence type="ECO:0000259" key="25">
    <source>
        <dbReference type="Pfam" id="PF13452"/>
    </source>
</evidence>
<comment type="subunit">
    <text evidence="14 21">[Alpha(6)beta(6)] hexamers of two multifunctional subunits (alpha and beta).</text>
</comment>
<dbReference type="FunFam" id="3.40.366.10:FF:000006">
    <property type="entry name" value="Fatty acid synthase beta subunit dehydratase"/>
    <property type="match status" value="1"/>
</dbReference>
<evidence type="ECO:0000256" key="21">
    <source>
        <dbReference type="PIRNR" id="PIRNR005562"/>
    </source>
</evidence>
<dbReference type="InterPro" id="IPR050830">
    <property type="entry name" value="Fungal_FAS"/>
</dbReference>
<keyword evidence="6 21" id="KW-0276">Fatty acid metabolism</keyword>
<comment type="catalytic activity">
    <reaction evidence="16 21">
        <text>holo-[ACP] + malonyl-CoA = malonyl-[ACP] + CoA</text>
        <dbReference type="Rhea" id="RHEA:41792"/>
        <dbReference type="Rhea" id="RHEA-COMP:9623"/>
        <dbReference type="Rhea" id="RHEA-COMP:9685"/>
        <dbReference type="ChEBI" id="CHEBI:57287"/>
        <dbReference type="ChEBI" id="CHEBI:57384"/>
        <dbReference type="ChEBI" id="CHEBI:64479"/>
        <dbReference type="ChEBI" id="CHEBI:78449"/>
        <dbReference type="EC" id="2.3.1.39"/>
    </reaction>
</comment>
<comment type="catalytic activity">
    <reaction evidence="15 21">
        <text>acetyl-CoA + n malonyl-CoA + 2n NADPH + 4n H(+) = a long-chain-acyl-CoA + n CoA + n CO2 + 2n NADP(+).</text>
        <dbReference type="EC" id="2.3.1.86"/>
    </reaction>
</comment>
<dbReference type="InterPro" id="IPR002539">
    <property type="entry name" value="MaoC-like_dom"/>
</dbReference>
<dbReference type="FunFam" id="1.20.930.70:FF:000001">
    <property type="entry name" value="Fatty acid synthase beta subunit dehydratase"/>
    <property type="match status" value="1"/>
</dbReference>
<feature type="domain" description="Malonyl-CoA:ACP transacylase (MAT)" evidence="22">
    <location>
        <begin position="1684"/>
        <end position="2058"/>
    </location>
</feature>
<evidence type="ECO:0000313" key="30">
    <source>
        <dbReference type="Proteomes" id="UP000694255"/>
    </source>
</evidence>
<feature type="domain" description="FAS1-like dehydratase" evidence="25">
    <location>
        <begin position="1306"/>
        <end position="1423"/>
    </location>
</feature>
<evidence type="ECO:0000256" key="9">
    <source>
        <dbReference type="ARBA" id="ARBA00023027"/>
    </source>
</evidence>
<dbReference type="RefSeq" id="XP_049265212.1">
    <property type="nucleotide sequence ID" value="XM_049405169.1"/>
</dbReference>
<dbReference type="FunFam" id="3.10.129.10:FF:000017">
    <property type="entry name" value="Fatty acid synthase beta subunit dehydratase"/>
    <property type="match status" value="1"/>
</dbReference>
<feature type="domain" description="Fatty acid synthase subunit beta N-terminal" evidence="27">
    <location>
        <begin position="6"/>
        <end position="136"/>
    </location>
</feature>
<dbReference type="InterPro" id="IPR014043">
    <property type="entry name" value="Acyl_transferase_dom"/>
</dbReference>
<dbReference type="Pfam" id="PF01575">
    <property type="entry name" value="MaoC_dehydratas"/>
    <property type="match status" value="1"/>
</dbReference>
<dbReference type="PIRSF" id="PIRSF005562">
    <property type="entry name" value="FAS_yeast_beta"/>
    <property type="match status" value="1"/>
</dbReference>
<evidence type="ECO:0000256" key="2">
    <source>
        <dbReference type="ARBA" id="ARBA00010009"/>
    </source>
</evidence>
<evidence type="ECO:0000256" key="4">
    <source>
        <dbReference type="ARBA" id="ARBA00022679"/>
    </source>
</evidence>
<dbReference type="InterPro" id="IPR016452">
    <property type="entry name" value="Fas1/AflB-like"/>
</dbReference>
<evidence type="ECO:0000256" key="5">
    <source>
        <dbReference type="ARBA" id="ARBA00022801"/>
    </source>
</evidence>
<organism evidence="29 30">
    <name type="scientific">[Candida] subhashii</name>
    <dbReference type="NCBI Taxonomy" id="561895"/>
    <lineage>
        <taxon>Eukaryota</taxon>
        <taxon>Fungi</taxon>
        <taxon>Dikarya</taxon>
        <taxon>Ascomycota</taxon>
        <taxon>Saccharomycotina</taxon>
        <taxon>Pichiomycetes</taxon>
        <taxon>Debaryomycetaceae</taxon>
        <taxon>Spathaspora</taxon>
    </lineage>
</organism>
<comment type="caution">
    <text evidence="29">The sequence shown here is derived from an EMBL/GenBank/DDBJ whole genome shotgun (WGS) entry which is preliminary data.</text>
</comment>
<dbReference type="EC" id="3.1.2.14" evidence="21"/>
<dbReference type="Pfam" id="PF16073">
    <property type="entry name" value="SAT"/>
    <property type="match status" value="1"/>
</dbReference>
<gene>
    <name evidence="29" type="ORF">J8A68_001508</name>
</gene>
<feature type="domain" description="Starter acyltransferase (SAT)" evidence="26">
    <location>
        <begin position="166"/>
        <end position="418"/>
    </location>
</feature>
<evidence type="ECO:0000259" key="23">
    <source>
        <dbReference type="Pfam" id="PF01575"/>
    </source>
</evidence>
<comment type="catalytic activity">
    <reaction evidence="19 21">
        <text>holo-[ACP] + acetyl-CoA = acetyl-[ACP] + CoA</text>
        <dbReference type="Rhea" id="RHEA:41788"/>
        <dbReference type="Rhea" id="RHEA-COMP:9621"/>
        <dbReference type="Rhea" id="RHEA-COMP:9685"/>
        <dbReference type="ChEBI" id="CHEBI:57287"/>
        <dbReference type="ChEBI" id="CHEBI:57288"/>
        <dbReference type="ChEBI" id="CHEBI:64479"/>
        <dbReference type="ChEBI" id="CHEBI:78446"/>
        <dbReference type="EC" id="2.3.1.38"/>
    </reaction>
</comment>
<comment type="similarity">
    <text evidence="2 21">Belongs to the fungal fatty acid synthetase subunit beta family.</text>
</comment>
<evidence type="ECO:0000259" key="26">
    <source>
        <dbReference type="Pfam" id="PF16073"/>
    </source>
</evidence>
<dbReference type="GO" id="GO:0004321">
    <property type="term" value="F:fatty-acyl-CoA synthase activity"/>
    <property type="evidence" value="ECO:0007669"/>
    <property type="project" value="UniProtKB-EC"/>
</dbReference>
<dbReference type="GO" id="GO:0004313">
    <property type="term" value="F:[acyl-carrier-protein] S-acetyltransferase activity"/>
    <property type="evidence" value="ECO:0007669"/>
    <property type="project" value="UniProtKB-EC"/>
</dbReference>
<comment type="catalytic activity">
    <reaction evidence="1 21">
        <text>a (3R)-hydroxyacyl-[ACP] = a (2E)-enoyl-[ACP] + H2O</text>
        <dbReference type="Rhea" id="RHEA:13097"/>
        <dbReference type="Rhea" id="RHEA-COMP:9925"/>
        <dbReference type="Rhea" id="RHEA-COMP:9945"/>
        <dbReference type="ChEBI" id="CHEBI:15377"/>
        <dbReference type="ChEBI" id="CHEBI:78784"/>
        <dbReference type="ChEBI" id="CHEBI:78827"/>
        <dbReference type="EC" id="4.2.1.59"/>
    </reaction>
</comment>
<keyword evidence="3 21" id="KW-0444">Lipid biosynthesis</keyword>
<comment type="function">
    <text evidence="20 21">Fatty acid synthetase catalyzes the formation of long-chain fatty acids from acetyl-CoA, malonyl-CoA and NADPH. The beta subunit contains domains for: [acyl-carrier-protein] acetyltransferase and malonyltransferase, S-acyl fatty acid synthase thioesterase, enoyl-[acyl-carrier-protein] reductase, and 3-hydroxypalmitoyl-[acyl-carrier-protein] dehydratase.</text>
</comment>
<evidence type="ECO:0000259" key="22">
    <source>
        <dbReference type="Pfam" id="PF00698"/>
    </source>
</evidence>
<dbReference type="Pfam" id="PF13452">
    <property type="entry name" value="FAS1_DH_region"/>
    <property type="match status" value="1"/>
</dbReference>